<proteinExistence type="predicted"/>
<dbReference type="Gene3D" id="3.60.10.10">
    <property type="entry name" value="Endonuclease/exonuclease/phosphatase"/>
    <property type="match status" value="1"/>
</dbReference>
<feature type="domain" description="Reverse transcriptase" evidence="2">
    <location>
        <begin position="501"/>
        <end position="768"/>
    </location>
</feature>
<evidence type="ECO:0000256" key="1">
    <source>
        <dbReference type="SAM" id="MobiDB-lite"/>
    </source>
</evidence>
<sequence length="924" mass="105742">MWSHLETLNQFLTQSGGCAHEPVPERGSERRQRSAAGAAWSRESVDPTSRQSPRSGRSGRIYQLYTRIPCPIRVACSVPLPRAVIPFHLSPFIIFKFACVCLCKIWDIPLSKPSVEYFHQNQDYTEFLEELGPKYLIGGDWNAKNPRWGSRRDNPKGVSLLEAVNLVGGNFISPGKPTNFPTNPGHQPDLIDFFVFKNINLIDHVSCDTLMSMEKGHAKIILEIFTTPILDNRPPSICSKRTDWKNFRLDLENLIDNSVPVLTPEDIDRESELLVENIRSCAAANTPVAVNNIKPYAIPKELLKLIRLKRKTKRKANFTHFPEDNSKFNRLNAIVKKRTQEFLNYKFKKFINSLSPSADKNYSLWAATKYLKRPKQLKFPISKPDNTWANTDAEKAEVLADHFEAAFQPHEDLETLSDSDVSTGSSDSDLQNEGEVSTLKPRKIKKIPPIKIKTISPSEIIKEIKGKIKANKAPGFDKISGLILKNLPNRAIMKLVSIFNAVIRCKYIPSQWKIAEIFVLLKPDKPPTEAASYRPISLLPVIGKLFEKLYIKRLNEIVGKQNLIIDAQFGFRAKHSTIDQLHRITKFIEDSLEKGEYCVAVFLDVAQAFDRVWHERLIGKLYKMLPCNHVELLSSFLSGRQFRVRYENTTSSFRPIRAGVPQGSCLSPLLYSLFTTDIPQSGRGGKLGVYADDTLVLAASKSYREARFNAQSHLNRINKWTNKDKTKLNASKSVEIVFTNRPFTHIPLHLGNSEIPRDTVARYLGLHLDSRLKWGAHIKKKVEQLRLKFHDMQWLIGRKSKLSLETKLLLYKSMLRPVWSYGCQLWGCAAKSNLKKIEVIQMKILRSISKARWYERNADIRADLNIDSVEDYITKMYNSYETRLHRHPNPEALALLEKDQCTRRLKRRKPHELGIQGFSKLSFF</sequence>
<dbReference type="PANTHER" id="PTHR36688">
    <property type="entry name" value="ENDO/EXONUCLEASE/PHOSPHATASE DOMAIN-CONTAINING PROTEIN"/>
    <property type="match status" value="1"/>
</dbReference>
<dbReference type="CDD" id="cd01650">
    <property type="entry name" value="RT_nLTR_like"/>
    <property type="match status" value="1"/>
</dbReference>
<dbReference type="InterPro" id="IPR043502">
    <property type="entry name" value="DNA/RNA_pol_sf"/>
</dbReference>
<dbReference type="SUPFAM" id="SSF56672">
    <property type="entry name" value="DNA/RNA polymerases"/>
    <property type="match status" value="1"/>
</dbReference>
<dbReference type="InterPro" id="IPR005135">
    <property type="entry name" value="Endo/exonuclease/phosphatase"/>
</dbReference>
<dbReference type="InterPro" id="IPR036691">
    <property type="entry name" value="Endo/exonu/phosph_ase_sf"/>
</dbReference>
<feature type="compositionally biased region" description="Low complexity" evidence="1">
    <location>
        <begin position="418"/>
        <end position="429"/>
    </location>
</feature>
<gene>
    <name evidence="3" type="ORF">BEMITA_LOCUS3326</name>
</gene>
<keyword evidence="4" id="KW-1185">Reference proteome</keyword>
<dbReference type="InterPro" id="IPR052560">
    <property type="entry name" value="RdDP_mobile_element"/>
</dbReference>
<dbReference type="PANTHER" id="PTHR36688:SF1">
    <property type="entry name" value="ENDONUCLEASE_EXONUCLEASE_PHOSPHATASE DOMAIN-CONTAINING PROTEIN"/>
    <property type="match status" value="1"/>
</dbReference>
<dbReference type="Proteomes" id="UP001152759">
    <property type="component" value="Chromosome 2"/>
</dbReference>
<dbReference type="Pfam" id="PF14529">
    <property type="entry name" value="Exo_endo_phos_2"/>
    <property type="match status" value="1"/>
</dbReference>
<evidence type="ECO:0000313" key="4">
    <source>
        <dbReference type="Proteomes" id="UP001152759"/>
    </source>
</evidence>
<dbReference type="SUPFAM" id="SSF56219">
    <property type="entry name" value="DNase I-like"/>
    <property type="match status" value="1"/>
</dbReference>
<dbReference type="GO" id="GO:0003824">
    <property type="term" value="F:catalytic activity"/>
    <property type="evidence" value="ECO:0007669"/>
    <property type="project" value="InterPro"/>
</dbReference>
<dbReference type="EMBL" id="OU963863">
    <property type="protein sequence ID" value="CAH0383938.1"/>
    <property type="molecule type" value="Genomic_DNA"/>
</dbReference>
<protein>
    <recommendedName>
        <fullName evidence="2">Reverse transcriptase domain-containing protein</fullName>
    </recommendedName>
</protein>
<feature type="region of interest" description="Disordered" evidence="1">
    <location>
        <begin position="15"/>
        <end position="57"/>
    </location>
</feature>
<dbReference type="PROSITE" id="PS50878">
    <property type="entry name" value="RT_POL"/>
    <property type="match status" value="1"/>
</dbReference>
<dbReference type="AlphaFoldDB" id="A0A9P0A0X1"/>
<evidence type="ECO:0000259" key="2">
    <source>
        <dbReference type="PROSITE" id="PS50878"/>
    </source>
</evidence>
<dbReference type="InterPro" id="IPR000477">
    <property type="entry name" value="RT_dom"/>
</dbReference>
<organism evidence="3 4">
    <name type="scientific">Bemisia tabaci</name>
    <name type="common">Sweetpotato whitefly</name>
    <name type="synonym">Aleurodes tabaci</name>
    <dbReference type="NCBI Taxonomy" id="7038"/>
    <lineage>
        <taxon>Eukaryota</taxon>
        <taxon>Metazoa</taxon>
        <taxon>Ecdysozoa</taxon>
        <taxon>Arthropoda</taxon>
        <taxon>Hexapoda</taxon>
        <taxon>Insecta</taxon>
        <taxon>Pterygota</taxon>
        <taxon>Neoptera</taxon>
        <taxon>Paraneoptera</taxon>
        <taxon>Hemiptera</taxon>
        <taxon>Sternorrhyncha</taxon>
        <taxon>Aleyrodoidea</taxon>
        <taxon>Aleyrodidae</taxon>
        <taxon>Aleyrodinae</taxon>
        <taxon>Bemisia</taxon>
    </lineage>
</organism>
<dbReference type="Pfam" id="PF00078">
    <property type="entry name" value="RVT_1"/>
    <property type="match status" value="1"/>
</dbReference>
<accession>A0A9P0A0X1</accession>
<dbReference type="GO" id="GO:0071897">
    <property type="term" value="P:DNA biosynthetic process"/>
    <property type="evidence" value="ECO:0007669"/>
    <property type="project" value="UniProtKB-ARBA"/>
</dbReference>
<feature type="compositionally biased region" description="Basic and acidic residues" evidence="1">
    <location>
        <begin position="22"/>
        <end position="32"/>
    </location>
</feature>
<feature type="region of interest" description="Disordered" evidence="1">
    <location>
        <begin position="414"/>
        <end position="437"/>
    </location>
</feature>
<evidence type="ECO:0000313" key="3">
    <source>
        <dbReference type="EMBL" id="CAH0383938.1"/>
    </source>
</evidence>
<reference evidence="3" key="1">
    <citation type="submission" date="2021-12" db="EMBL/GenBank/DDBJ databases">
        <authorList>
            <person name="King R."/>
        </authorList>
    </citation>
    <scope>NUCLEOTIDE SEQUENCE</scope>
</reference>
<name>A0A9P0A0X1_BEMTA</name>